<protein>
    <submittedName>
        <fullName evidence="2">DUF1016 family protein</fullName>
    </submittedName>
</protein>
<dbReference type="EMBL" id="RZGX01000013">
    <property type="protein sequence ID" value="RUR22076.1"/>
    <property type="molecule type" value="Genomic_DNA"/>
</dbReference>
<organism evidence="2 3">
    <name type="scientific">Legionella qingyii</name>
    <dbReference type="NCBI Taxonomy" id="2184757"/>
    <lineage>
        <taxon>Bacteria</taxon>
        <taxon>Pseudomonadati</taxon>
        <taxon>Pseudomonadota</taxon>
        <taxon>Gammaproteobacteria</taxon>
        <taxon>Legionellales</taxon>
        <taxon>Legionellaceae</taxon>
        <taxon>Legionella</taxon>
    </lineage>
</organism>
<feature type="domain" description="YhcG PDDEXK nuclease" evidence="1">
    <location>
        <begin position="3"/>
        <end position="43"/>
    </location>
</feature>
<evidence type="ECO:0000313" key="3">
    <source>
        <dbReference type="Proteomes" id="UP000287374"/>
    </source>
</evidence>
<dbReference type="Proteomes" id="UP000287374">
    <property type="component" value="Unassembled WGS sequence"/>
</dbReference>
<dbReference type="InterPro" id="IPR009362">
    <property type="entry name" value="YhcG_C"/>
</dbReference>
<evidence type="ECO:0000313" key="2">
    <source>
        <dbReference type="EMBL" id="RUR22076.1"/>
    </source>
</evidence>
<keyword evidence="3" id="KW-1185">Reference proteome</keyword>
<reference evidence="2 3" key="1">
    <citation type="submission" date="2018-12" db="EMBL/GenBank/DDBJ databases">
        <title>Legionella sp,whole genome shotgun sequence.</title>
        <authorList>
            <person name="Wu H."/>
        </authorList>
    </citation>
    <scope>NUCLEOTIDE SEQUENCE [LARGE SCALE GENOMIC DNA]</scope>
    <source>
        <strain evidence="3">km489</strain>
    </source>
</reference>
<proteinExistence type="predicted"/>
<dbReference type="Pfam" id="PF06250">
    <property type="entry name" value="YhcG_C"/>
    <property type="match status" value="1"/>
</dbReference>
<dbReference type="RefSeq" id="WP_126955518.1">
    <property type="nucleotide sequence ID" value="NZ_RZGW01000011.1"/>
</dbReference>
<comment type="caution">
    <text evidence="2">The sequence shown here is derived from an EMBL/GenBank/DDBJ whole genome shotgun (WGS) entry which is preliminary data.</text>
</comment>
<name>A0ABY0CHW6_9GAMM</name>
<accession>A0ABY0CHW6</accession>
<sequence length="50" mass="5778">MTNPLIGLVLCTEKSEEMTRYMLGDGAKQIFASKYQLYLLTEGQLEEEKY</sequence>
<gene>
    <name evidence="2" type="ORF">ELY20_10980</name>
</gene>
<evidence type="ECO:0000259" key="1">
    <source>
        <dbReference type="Pfam" id="PF06250"/>
    </source>
</evidence>